<dbReference type="EMBL" id="MU129095">
    <property type="protein sequence ID" value="KAF9506906.1"/>
    <property type="molecule type" value="Genomic_DNA"/>
</dbReference>
<proteinExistence type="predicted"/>
<feature type="region of interest" description="Disordered" evidence="1">
    <location>
        <begin position="369"/>
        <end position="392"/>
    </location>
</feature>
<evidence type="ECO:0000313" key="3">
    <source>
        <dbReference type="Proteomes" id="UP000886523"/>
    </source>
</evidence>
<reference evidence="2" key="1">
    <citation type="journal article" date="2020" name="Nat. Commun.">
        <title>Large-scale genome sequencing of mycorrhizal fungi provides insights into the early evolution of symbiotic traits.</title>
        <authorList>
            <person name="Miyauchi S."/>
            <person name="Kiss E."/>
            <person name="Kuo A."/>
            <person name="Drula E."/>
            <person name="Kohler A."/>
            <person name="Sanchez-Garcia M."/>
            <person name="Morin E."/>
            <person name="Andreopoulos B."/>
            <person name="Barry K.W."/>
            <person name="Bonito G."/>
            <person name="Buee M."/>
            <person name="Carver A."/>
            <person name="Chen C."/>
            <person name="Cichocki N."/>
            <person name="Clum A."/>
            <person name="Culley D."/>
            <person name="Crous P.W."/>
            <person name="Fauchery L."/>
            <person name="Girlanda M."/>
            <person name="Hayes R.D."/>
            <person name="Keri Z."/>
            <person name="LaButti K."/>
            <person name="Lipzen A."/>
            <person name="Lombard V."/>
            <person name="Magnuson J."/>
            <person name="Maillard F."/>
            <person name="Murat C."/>
            <person name="Nolan M."/>
            <person name="Ohm R.A."/>
            <person name="Pangilinan J."/>
            <person name="Pereira M.F."/>
            <person name="Perotto S."/>
            <person name="Peter M."/>
            <person name="Pfister S."/>
            <person name="Riley R."/>
            <person name="Sitrit Y."/>
            <person name="Stielow J.B."/>
            <person name="Szollosi G."/>
            <person name="Zifcakova L."/>
            <person name="Stursova M."/>
            <person name="Spatafora J.W."/>
            <person name="Tedersoo L."/>
            <person name="Vaario L.M."/>
            <person name="Yamada A."/>
            <person name="Yan M."/>
            <person name="Wang P."/>
            <person name="Xu J."/>
            <person name="Bruns T."/>
            <person name="Baldrian P."/>
            <person name="Vilgalys R."/>
            <person name="Dunand C."/>
            <person name="Henrissat B."/>
            <person name="Grigoriev I.V."/>
            <person name="Hibbett D."/>
            <person name="Nagy L.G."/>
            <person name="Martin F.M."/>
        </authorList>
    </citation>
    <scope>NUCLEOTIDE SEQUENCE</scope>
    <source>
        <strain evidence="2">UP504</strain>
    </source>
</reference>
<name>A0A9P6AJI7_9AGAM</name>
<feature type="region of interest" description="Disordered" evidence="1">
    <location>
        <begin position="35"/>
        <end position="54"/>
    </location>
</feature>
<comment type="caution">
    <text evidence="2">The sequence shown here is derived from an EMBL/GenBank/DDBJ whole genome shotgun (WGS) entry which is preliminary data.</text>
</comment>
<keyword evidence="3" id="KW-1185">Reference proteome</keyword>
<dbReference type="AlphaFoldDB" id="A0A9P6AJI7"/>
<feature type="compositionally biased region" description="Basic and acidic residues" evidence="1">
    <location>
        <begin position="383"/>
        <end position="392"/>
    </location>
</feature>
<accession>A0A9P6AJI7</accession>
<protein>
    <submittedName>
        <fullName evidence="2">Uncharacterized protein</fullName>
    </submittedName>
</protein>
<evidence type="ECO:0000313" key="2">
    <source>
        <dbReference type="EMBL" id="KAF9506906.1"/>
    </source>
</evidence>
<sequence>MTKPSYFALVGIETLTLQELLACWARWNGLSPMDWTNPLEPEPPPSSGPSPLLNSDTTELTLVECVRTPLAGPYRTAHGSNLTPSSSFYTPLDANIRGLNIGKSASRSSTALPSVKDWSPGTAVSKQAHRPLIDGILSPLSNRVDTSRRVVTPLNLCCDPGPPHILLSDTSVARRSNVHLDMQSSSHPPGYNNGLRPVPSMASSYRSNEASRTIHHNCDLGTWKPSLPPYKAIWASLCRSNKFDFSRAMNIISTWLDWLLYDLDVDSRYFLDQVTSDFPKGSLNYMLDSTLAHVILHCRDVLQEVAWETTLFQGLTCAPYSFSLNNYERAHLLNGTRSLSSLQYTVTQAQQHLRSTSDSIVCTLQSVEPGHSQEEQVSSRYTVKRDVQDPDP</sequence>
<organism evidence="2 3">
    <name type="scientific">Hydnum rufescens UP504</name>
    <dbReference type="NCBI Taxonomy" id="1448309"/>
    <lineage>
        <taxon>Eukaryota</taxon>
        <taxon>Fungi</taxon>
        <taxon>Dikarya</taxon>
        <taxon>Basidiomycota</taxon>
        <taxon>Agaricomycotina</taxon>
        <taxon>Agaricomycetes</taxon>
        <taxon>Cantharellales</taxon>
        <taxon>Hydnaceae</taxon>
        <taxon>Hydnum</taxon>
    </lineage>
</organism>
<evidence type="ECO:0000256" key="1">
    <source>
        <dbReference type="SAM" id="MobiDB-lite"/>
    </source>
</evidence>
<gene>
    <name evidence="2" type="ORF">BS47DRAFT_1399085</name>
</gene>
<dbReference type="Proteomes" id="UP000886523">
    <property type="component" value="Unassembled WGS sequence"/>
</dbReference>